<dbReference type="Proteomes" id="UP001428817">
    <property type="component" value="Unassembled WGS sequence"/>
</dbReference>
<comment type="caution">
    <text evidence="1">The sequence shown here is derived from an EMBL/GenBank/DDBJ whole genome shotgun (WGS) entry which is preliminary data.</text>
</comment>
<dbReference type="Gene3D" id="1.10.340.30">
    <property type="entry name" value="Hypothetical protein, domain 2"/>
    <property type="match status" value="1"/>
</dbReference>
<dbReference type="RefSeq" id="WP_221497686.1">
    <property type="nucleotide sequence ID" value="NZ_BAABJP010000065.1"/>
</dbReference>
<dbReference type="SUPFAM" id="SSF48150">
    <property type="entry name" value="DNA-glycosylase"/>
    <property type="match status" value="1"/>
</dbReference>
<proteinExistence type="predicted"/>
<organism evidence="1 2">
    <name type="scientific">Pseudonocardia eucalypti</name>
    <dbReference type="NCBI Taxonomy" id="648755"/>
    <lineage>
        <taxon>Bacteria</taxon>
        <taxon>Bacillati</taxon>
        <taxon>Actinomycetota</taxon>
        <taxon>Actinomycetes</taxon>
        <taxon>Pseudonocardiales</taxon>
        <taxon>Pseudonocardiaceae</taxon>
        <taxon>Pseudonocardia</taxon>
    </lineage>
</organism>
<sequence>MADHPSVDQAYQLLVSREDRRYHAVWDREIFVLAGPDRGVLPSAVCGRGGCEPYDESGMSRPRACSECFPWLRANAPEATCVGAPRRNLAVHRETGVHRSWVVRAGMASPPADLAGPLERTPAVVDGVRVGMVMTEHPGWSWQGGSWLRAVRSDDSVWVLTAAPAAQGIGDVAAHAVRTGGVGQLPAMDVYNPRELIDPASVVAGLRGLGPVARWRNPEVWDALATAVLRQVIRAGQARKLYQAFSQAHGEPIDTPIGGVWVFPTPSVVLGLPDGEFSRLGLAFKRPTLRAAAEAVLAFGEKWAGLTPAELAVELRSVPRVGPWTAGAAVADLSNNYALYPYADLAVRTWAARLAPEQMWPKAEDDFARVWSRLAGDRLGAWTLLTLAWGNRHVNGAGL</sequence>
<gene>
    <name evidence="1" type="ORF">GCM10023321_81620</name>
</gene>
<dbReference type="InterPro" id="IPR011257">
    <property type="entry name" value="DNA_glycosylase"/>
</dbReference>
<keyword evidence="2" id="KW-1185">Reference proteome</keyword>
<evidence type="ECO:0008006" key="3">
    <source>
        <dbReference type="Google" id="ProtNLM"/>
    </source>
</evidence>
<reference evidence="2" key="1">
    <citation type="journal article" date="2019" name="Int. J. Syst. Evol. Microbiol.">
        <title>The Global Catalogue of Microorganisms (GCM) 10K type strain sequencing project: providing services to taxonomists for standard genome sequencing and annotation.</title>
        <authorList>
            <consortium name="The Broad Institute Genomics Platform"/>
            <consortium name="The Broad Institute Genome Sequencing Center for Infectious Disease"/>
            <person name="Wu L."/>
            <person name="Ma J."/>
        </authorList>
    </citation>
    <scope>NUCLEOTIDE SEQUENCE [LARGE SCALE GENOMIC DNA]</scope>
    <source>
        <strain evidence="2">JCM 18303</strain>
    </source>
</reference>
<evidence type="ECO:0000313" key="2">
    <source>
        <dbReference type="Proteomes" id="UP001428817"/>
    </source>
</evidence>
<dbReference type="EMBL" id="BAABJP010000065">
    <property type="protein sequence ID" value="GAA5175483.1"/>
    <property type="molecule type" value="Genomic_DNA"/>
</dbReference>
<protein>
    <recommendedName>
        <fullName evidence="3">DNA-3-methyladenine glycosylase II</fullName>
    </recommendedName>
</protein>
<evidence type="ECO:0000313" key="1">
    <source>
        <dbReference type="EMBL" id="GAA5175483.1"/>
    </source>
</evidence>
<accession>A0ABP9REH4</accession>
<name>A0ABP9REH4_9PSEU</name>